<sequence length="380" mass="42420">RASSPSRKATEEEAADSKAQGHDSPTLNTQLPPLTTMTKEQAEKMPWLVMGFGIDNSGTSGLHGCPHWSVKDPATAAAFRHGSGDIITLLLCLFRSEIQEDAVDFADFRDLVVSFGVPGVKQKSYRFTRAFRTMDKAFDLDDTSHFIGILKKKGLFGGFRVLGNGRVAGWGSSSKRSVLWITNQLQYSHQTDYAGDDPHTINPHNGFSHYLIFTNFTTAQINEKFLNRNQVKTLPQLVARLKGTLVRIGPDALELMDSQNPAQKGRSKDETPKTRKTVTEKITPRDIEQAGITPAEFELLQTAFTDPAQLANIIKKLAKSTNPKKMEELFNRMFDDIHPKTAESMFNQMVDNNPVFSAEEKAALKQAYQQAKTKEEKKKL</sequence>
<dbReference type="OrthoDB" id="10562604at2759"/>
<feature type="region of interest" description="Disordered" evidence="1">
    <location>
        <begin position="1"/>
        <end position="33"/>
    </location>
</feature>
<proteinExistence type="predicted"/>
<organism evidence="2 3">
    <name type="scientific">Funneliformis geosporum</name>
    <dbReference type="NCBI Taxonomy" id="1117311"/>
    <lineage>
        <taxon>Eukaryota</taxon>
        <taxon>Fungi</taxon>
        <taxon>Fungi incertae sedis</taxon>
        <taxon>Mucoromycota</taxon>
        <taxon>Glomeromycotina</taxon>
        <taxon>Glomeromycetes</taxon>
        <taxon>Glomerales</taxon>
        <taxon>Glomeraceae</taxon>
        <taxon>Funneliformis</taxon>
    </lineage>
</organism>
<feature type="region of interest" description="Disordered" evidence="1">
    <location>
        <begin position="256"/>
        <end position="278"/>
    </location>
</feature>
<name>A0A9W4WZG2_9GLOM</name>
<dbReference type="EMBL" id="CAMKVN010016612">
    <property type="protein sequence ID" value="CAI2197590.1"/>
    <property type="molecule type" value="Genomic_DNA"/>
</dbReference>
<comment type="caution">
    <text evidence="2">The sequence shown here is derived from an EMBL/GenBank/DDBJ whole genome shotgun (WGS) entry which is preliminary data.</text>
</comment>
<protein>
    <submittedName>
        <fullName evidence="2">15054_t:CDS:1</fullName>
    </submittedName>
</protein>
<evidence type="ECO:0000313" key="3">
    <source>
        <dbReference type="Proteomes" id="UP001153678"/>
    </source>
</evidence>
<feature type="compositionally biased region" description="Basic and acidic residues" evidence="1">
    <location>
        <begin position="266"/>
        <end position="278"/>
    </location>
</feature>
<reference evidence="2" key="1">
    <citation type="submission" date="2022-08" db="EMBL/GenBank/DDBJ databases">
        <authorList>
            <person name="Kallberg Y."/>
            <person name="Tangrot J."/>
            <person name="Rosling A."/>
        </authorList>
    </citation>
    <scope>NUCLEOTIDE SEQUENCE</scope>
    <source>
        <strain evidence="2">Wild A</strain>
    </source>
</reference>
<evidence type="ECO:0000313" key="2">
    <source>
        <dbReference type="EMBL" id="CAI2197590.1"/>
    </source>
</evidence>
<accession>A0A9W4WZG2</accession>
<gene>
    <name evidence="2" type="ORF">FWILDA_LOCUS18153</name>
</gene>
<keyword evidence="3" id="KW-1185">Reference proteome</keyword>
<evidence type="ECO:0000256" key="1">
    <source>
        <dbReference type="SAM" id="MobiDB-lite"/>
    </source>
</evidence>
<dbReference type="AlphaFoldDB" id="A0A9W4WZG2"/>
<feature type="non-terminal residue" evidence="2">
    <location>
        <position position="380"/>
    </location>
</feature>
<dbReference type="Proteomes" id="UP001153678">
    <property type="component" value="Unassembled WGS sequence"/>
</dbReference>
<feature type="compositionally biased region" description="Basic and acidic residues" evidence="1">
    <location>
        <begin position="8"/>
        <end position="21"/>
    </location>
</feature>